<gene>
    <name evidence="1" type="ORF">GO621_03365</name>
</gene>
<dbReference type="Proteomes" id="UP000462014">
    <property type="component" value="Unassembled WGS sequence"/>
</dbReference>
<evidence type="ECO:0000313" key="2">
    <source>
        <dbReference type="Proteomes" id="UP000462014"/>
    </source>
</evidence>
<dbReference type="RefSeq" id="WP_157564193.1">
    <property type="nucleotide sequence ID" value="NZ_WPIK01000003.1"/>
</dbReference>
<dbReference type="EMBL" id="WPIK01000003">
    <property type="protein sequence ID" value="MVN20571.1"/>
    <property type="molecule type" value="Genomic_DNA"/>
</dbReference>
<proteinExistence type="predicted"/>
<keyword evidence="2" id="KW-1185">Reference proteome</keyword>
<name>A0A7K1STE8_9SPHI</name>
<dbReference type="AlphaFoldDB" id="A0A7K1STE8"/>
<reference evidence="1 2" key="1">
    <citation type="submission" date="2019-12" db="EMBL/GenBank/DDBJ databases">
        <title>Mucilaginibacter sp. HMF7410 genome sequencing and assembly.</title>
        <authorList>
            <person name="Kang H."/>
            <person name="Cha I."/>
            <person name="Kim H."/>
            <person name="Joh K."/>
        </authorList>
    </citation>
    <scope>NUCLEOTIDE SEQUENCE [LARGE SCALE GENOMIC DNA]</scope>
    <source>
        <strain evidence="1 2">HMF7410</strain>
    </source>
</reference>
<protein>
    <submittedName>
        <fullName evidence="1">Uncharacterized protein</fullName>
    </submittedName>
</protein>
<accession>A0A7K1STE8</accession>
<sequence>MKDPKDACRDIIRSRDTDLKIMVYCLNQVDFKPHPDEIQLYADDHGNPLAFETINIKSEDALDVAAAIQWYAKYIGYPEMEILPEDPRSEYNLD</sequence>
<organism evidence="1 2">
    <name type="scientific">Mucilaginibacter arboris</name>
    <dbReference type="NCBI Taxonomy" id="2682090"/>
    <lineage>
        <taxon>Bacteria</taxon>
        <taxon>Pseudomonadati</taxon>
        <taxon>Bacteroidota</taxon>
        <taxon>Sphingobacteriia</taxon>
        <taxon>Sphingobacteriales</taxon>
        <taxon>Sphingobacteriaceae</taxon>
        <taxon>Mucilaginibacter</taxon>
    </lineage>
</organism>
<evidence type="ECO:0000313" key="1">
    <source>
        <dbReference type="EMBL" id="MVN20571.1"/>
    </source>
</evidence>
<comment type="caution">
    <text evidence="1">The sequence shown here is derived from an EMBL/GenBank/DDBJ whole genome shotgun (WGS) entry which is preliminary data.</text>
</comment>